<accession>A0A0E4FUI8</accession>
<protein>
    <submittedName>
        <fullName evidence="1">Uncharacterized protein</fullName>
    </submittedName>
</protein>
<proteinExistence type="predicted"/>
<name>A0A0E4FUI8_9BRAD</name>
<dbReference type="Proteomes" id="UP000063308">
    <property type="component" value="Chromosome"/>
</dbReference>
<dbReference type="EMBL" id="AP014685">
    <property type="protein sequence ID" value="BAR57909.1"/>
    <property type="molecule type" value="Genomic_DNA"/>
</dbReference>
<dbReference type="AlphaFoldDB" id="A0A0E4FUI8"/>
<evidence type="ECO:0000313" key="2">
    <source>
        <dbReference type="Proteomes" id="UP000063308"/>
    </source>
</evidence>
<gene>
    <name evidence="1" type="ORF">NK6_4743</name>
</gene>
<reference evidence="1 2" key="1">
    <citation type="submission" date="2014-11" db="EMBL/GenBank/DDBJ databases">
        <title>Symbiosis island explosion on the genome of extra-slow-growing strains of soybean bradyrhizobia with massive insertion sequences.</title>
        <authorList>
            <person name="Iida T."/>
            <person name="Minamisawa K."/>
        </authorList>
    </citation>
    <scope>NUCLEOTIDE SEQUENCE [LARGE SCALE GENOMIC DNA]</scope>
    <source>
        <strain evidence="1 2">NK6</strain>
    </source>
</reference>
<organism evidence="1 2">
    <name type="scientific">Bradyrhizobium diazoefficiens</name>
    <dbReference type="NCBI Taxonomy" id="1355477"/>
    <lineage>
        <taxon>Bacteria</taxon>
        <taxon>Pseudomonadati</taxon>
        <taxon>Pseudomonadota</taxon>
        <taxon>Alphaproteobacteria</taxon>
        <taxon>Hyphomicrobiales</taxon>
        <taxon>Nitrobacteraceae</taxon>
        <taxon>Bradyrhizobium</taxon>
    </lineage>
</organism>
<sequence>MLDSIRLDWNDLSKKPVAVRHTNGIKKLLRWCEAELKALRKHYNETDG</sequence>
<evidence type="ECO:0000313" key="1">
    <source>
        <dbReference type="EMBL" id="BAR57909.1"/>
    </source>
</evidence>